<evidence type="ECO:0000313" key="3">
    <source>
        <dbReference type="EMBL" id="CCQ33048.1"/>
    </source>
</evidence>
<dbReference type="eggNOG" id="arCOG09053">
    <property type="taxonomic scope" value="Archaea"/>
</dbReference>
<keyword evidence="6" id="KW-1185">Reference proteome</keyword>
<evidence type="ECO:0000256" key="1">
    <source>
        <dbReference type="SAM" id="MobiDB-lite"/>
    </source>
</evidence>
<reference evidence="3 6" key="3">
    <citation type="journal article" date="2014" name="Environ. Microbiol.">
        <title>Halorhabdus tiamatea: proteogenomics and glycosidase activity measurements identify the first cultivated euryarchaeon from a deep-sea anoxic brine lake as potential polysaccharide degrader.</title>
        <authorList>
            <person name="Werner J."/>
            <person name="Ferrer M."/>
            <person name="Michel G."/>
            <person name="Mann A.J."/>
            <person name="Huang S."/>
            <person name="Juarez S."/>
            <person name="Ciordia S."/>
            <person name="Albar J.P."/>
            <person name="Alcaide M."/>
            <person name="La Cono V."/>
            <person name="Yakimov M.M."/>
            <person name="Antunes A."/>
            <person name="Taborda M."/>
            <person name="Da Costa M.S."/>
            <person name="Amann R.I."/>
            <person name="Gloeckner F.O."/>
            <person name="Golyshina O.V."/>
            <person name="Golyshin P.N."/>
            <person name="Teeling H."/>
        </authorList>
    </citation>
    <scope>NUCLEOTIDE SEQUENCE [LARGE SCALE GENOMIC DNA]</scope>
    <source>
        <strain evidence="6">SARL4B</strain>
        <strain evidence="3">Type strain: SARL4B</strain>
    </source>
</reference>
<dbReference type="KEGG" id="hti:HTIA_0909"/>
<evidence type="ECO:0000313" key="4">
    <source>
        <dbReference type="EMBL" id="ERJ06813.1"/>
    </source>
</evidence>
<dbReference type="InterPro" id="IPR058318">
    <property type="entry name" value="DUF8005"/>
</dbReference>
<dbReference type="EMBL" id="AFNT02000009">
    <property type="protein sequence ID" value="ERJ06813.1"/>
    <property type="molecule type" value="Genomic_DNA"/>
</dbReference>
<dbReference type="Pfam" id="PF26027">
    <property type="entry name" value="DUF8005"/>
    <property type="match status" value="1"/>
</dbReference>
<accession>F7PJ79</accession>
<dbReference type="AlphaFoldDB" id="F7PJ79"/>
<dbReference type="HOGENOM" id="CLU_2802371_0_0_2"/>
<sequence length="65" mass="7597">MSSLVPVLYYGGFTILFFFWIYGIVSFALDVKNKIIPGLRAYRRGRNEHPPEQQSDQPEDREGLY</sequence>
<dbReference type="EMBL" id="HF571520">
    <property type="protein sequence ID" value="CCQ33048.1"/>
    <property type="molecule type" value="Genomic_DNA"/>
</dbReference>
<evidence type="ECO:0000256" key="2">
    <source>
        <dbReference type="SAM" id="Phobius"/>
    </source>
</evidence>
<keyword evidence="2" id="KW-1133">Transmembrane helix</keyword>
<name>F7PJ79_9EURY</name>
<dbReference type="Proteomes" id="UP000015381">
    <property type="component" value="Chromosome I"/>
</dbReference>
<dbReference type="Proteomes" id="UP000003861">
    <property type="component" value="Unassembled WGS sequence"/>
</dbReference>
<proteinExistence type="predicted"/>
<gene>
    <name evidence="4" type="ORF">HLRTI_001067</name>
    <name evidence="3" type="ORF">HTIA_0909</name>
</gene>
<keyword evidence="2" id="KW-0812">Transmembrane</keyword>
<evidence type="ECO:0000313" key="5">
    <source>
        <dbReference type="Proteomes" id="UP000003861"/>
    </source>
</evidence>
<organism evidence="4 5">
    <name type="scientific">Halorhabdus tiamatea SARL4B</name>
    <dbReference type="NCBI Taxonomy" id="1033806"/>
    <lineage>
        <taxon>Archaea</taxon>
        <taxon>Methanobacteriati</taxon>
        <taxon>Methanobacteriota</taxon>
        <taxon>Stenosarchaea group</taxon>
        <taxon>Halobacteria</taxon>
        <taxon>Halobacteriales</taxon>
        <taxon>Haloarculaceae</taxon>
        <taxon>Halorhabdus</taxon>
    </lineage>
</organism>
<dbReference type="OrthoDB" id="157285at2157"/>
<dbReference type="GeneID" id="23797759"/>
<dbReference type="RefSeq" id="WP_008525799.1">
    <property type="nucleotide sequence ID" value="NC_021921.1"/>
</dbReference>
<keyword evidence="2" id="KW-0472">Membrane</keyword>
<protein>
    <submittedName>
        <fullName evidence="4">Uncharacterized protein</fullName>
    </submittedName>
</protein>
<evidence type="ECO:0000313" key="6">
    <source>
        <dbReference type="Proteomes" id="UP000015381"/>
    </source>
</evidence>
<reference evidence="4 5" key="1">
    <citation type="journal article" date="2011" name="J. Bacteriol.">
        <title>Genome sequence of Halorhabdus tiamatea, the first archaeon isolated from a deep-sea anoxic brine lake.</title>
        <authorList>
            <person name="Antunes A."/>
            <person name="Alam I."/>
            <person name="Bajic V.B."/>
            <person name="Stingl U."/>
        </authorList>
    </citation>
    <scope>NUCLEOTIDE SEQUENCE [LARGE SCALE GENOMIC DNA]</scope>
    <source>
        <strain evidence="4 5">SARL4B</strain>
    </source>
</reference>
<feature type="region of interest" description="Disordered" evidence="1">
    <location>
        <begin position="45"/>
        <end position="65"/>
    </location>
</feature>
<reference evidence="4 5" key="2">
    <citation type="journal article" date="2013" name="PLoS ONE">
        <title>INDIGO - INtegrated Data Warehouse of MIcrobial GenOmes with Examples from the Red Sea Extremophiles.</title>
        <authorList>
            <person name="Alam I."/>
            <person name="Antunes A."/>
            <person name="Kamau A.A."/>
            <person name="Ba Alawi W."/>
            <person name="Kalkatawi M."/>
            <person name="Stingl U."/>
            <person name="Bajic V.B."/>
        </authorList>
    </citation>
    <scope>NUCLEOTIDE SEQUENCE [LARGE SCALE GENOMIC DNA]</scope>
    <source>
        <strain evidence="4 5">SARL4B</strain>
    </source>
</reference>
<feature type="transmembrane region" description="Helical" evidence="2">
    <location>
        <begin position="6"/>
        <end position="29"/>
    </location>
</feature>
<dbReference type="STRING" id="1033806.HTIA_0909"/>